<evidence type="ECO:0000256" key="1">
    <source>
        <dbReference type="ARBA" id="ARBA00012493"/>
    </source>
</evidence>
<dbReference type="CDD" id="cd01647">
    <property type="entry name" value="RT_LTR"/>
    <property type="match status" value="1"/>
</dbReference>
<feature type="domain" description="Reverse transcriptase" evidence="8">
    <location>
        <begin position="475"/>
        <end position="652"/>
    </location>
</feature>
<keyword evidence="2" id="KW-0808">Transferase</keyword>
<keyword evidence="3" id="KW-0548">Nucleotidyltransferase</keyword>
<dbReference type="EC" id="2.7.7.49" evidence="1"/>
<accession>A0A0N5BQ76</accession>
<evidence type="ECO:0000256" key="2">
    <source>
        <dbReference type="ARBA" id="ARBA00022679"/>
    </source>
</evidence>
<dbReference type="GO" id="GO:0016787">
    <property type="term" value="F:hydrolase activity"/>
    <property type="evidence" value="ECO:0007669"/>
    <property type="project" value="UniProtKB-KW"/>
</dbReference>
<evidence type="ECO:0000256" key="6">
    <source>
        <dbReference type="ARBA" id="ARBA00022801"/>
    </source>
</evidence>
<dbReference type="AlphaFoldDB" id="A0A0N5BQ76"/>
<dbReference type="Gene3D" id="3.30.420.10">
    <property type="entry name" value="Ribonuclease H-like superfamily/Ribonuclease H"/>
    <property type="match status" value="1"/>
</dbReference>
<evidence type="ECO:0000256" key="5">
    <source>
        <dbReference type="ARBA" id="ARBA00022759"/>
    </source>
</evidence>
<dbReference type="Gene3D" id="1.10.340.70">
    <property type="match status" value="1"/>
</dbReference>
<evidence type="ECO:0000256" key="7">
    <source>
        <dbReference type="ARBA" id="ARBA00022918"/>
    </source>
</evidence>
<keyword evidence="4" id="KW-0540">Nuclease</keyword>
<dbReference type="InterPro" id="IPR000477">
    <property type="entry name" value="RT_dom"/>
</dbReference>
<name>A0A0N5BQ76_STREA</name>
<evidence type="ECO:0000256" key="3">
    <source>
        <dbReference type="ARBA" id="ARBA00022695"/>
    </source>
</evidence>
<dbReference type="InterPro" id="IPR050951">
    <property type="entry name" value="Retrovirus_Pol_polyprotein"/>
</dbReference>
<evidence type="ECO:0000313" key="9">
    <source>
        <dbReference type="Proteomes" id="UP000046392"/>
    </source>
</evidence>
<dbReference type="InterPro" id="IPR012337">
    <property type="entry name" value="RNaseH-like_sf"/>
</dbReference>
<dbReference type="GO" id="GO:0042575">
    <property type="term" value="C:DNA polymerase complex"/>
    <property type="evidence" value="ECO:0007669"/>
    <property type="project" value="UniProtKB-ARBA"/>
</dbReference>
<evidence type="ECO:0000256" key="4">
    <source>
        <dbReference type="ARBA" id="ARBA00022722"/>
    </source>
</evidence>
<dbReference type="GO" id="GO:0003676">
    <property type="term" value="F:nucleic acid binding"/>
    <property type="evidence" value="ECO:0007669"/>
    <property type="project" value="InterPro"/>
</dbReference>
<dbReference type="InterPro" id="IPR043502">
    <property type="entry name" value="DNA/RNA_pol_sf"/>
</dbReference>
<dbReference type="SUPFAM" id="SSF56672">
    <property type="entry name" value="DNA/RNA polymerases"/>
    <property type="match status" value="1"/>
</dbReference>
<dbReference type="InterPro" id="IPR036397">
    <property type="entry name" value="RNaseH_sf"/>
</dbReference>
<keyword evidence="7" id="KW-0695">RNA-directed DNA polymerase</keyword>
<reference evidence="10" key="1">
    <citation type="submission" date="2017-02" db="UniProtKB">
        <authorList>
            <consortium name="WormBaseParasite"/>
        </authorList>
    </citation>
    <scope>IDENTIFICATION</scope>
</reference>
<dbReference type="Pfam" id="PF17917">
    <property type="entry name" value="RT_RNaseH"/>
    <property type="match status" value="1"/>
</dbReference>
<dbReference type="GO" id="GO:0004519">
    <property type="term" value="F:endonuclease activity"/>
    <property type="evidence" value="ECO:0007669"/>
    <property type="project" value="UniProtKB-KW"/>
</dbReference>
<protein>
    <recommendedName>
        <fullName evidence="1">RNA-directed DNA polymerase</fullName>
        <ecNumber evidence="1">2.7.7.49</ecNumber>
    </recommendedName>
</protein>
<dbReference type="WBParaSite" id="SPAL_0000804400.1">
    <property type="protein sequence ID" value="SPAL_0000804400.1"/>
    <property type="gene ID" value="SPAL_0000804400"/>
</dbReference>
<dbReference type="Pfam" id="PF17921">
    <property type="entry name" value="Integrase_H2C2"/>
    <property type="match status" value="1"/>
</dbReference>
<dbReference type="PANTHER" id="PTHR37984">
    <property type="entry name" value="PROTEIN CBG26694"/>
    <property type="match status" value="1"/>
</dbReference>
<sequence length="1129" mass="130762">MLFFSNEITVDESIGDGRKTILSFLGNLSSTKFLPPTLRSHIVNTTKKSLQDNCQRYHNECLWYDEAQPTATVHCIHINKITEYYANIGDPGRMAYDDNADILPKLKKSQLIDLLQTSGKLKRLVCRTTFDGNDFNIFRLKNALVFSDLKSHVKEAEKTPILLSWLSESVVNTLRQAFGTKLATTDMEMVVTFLEQQYAVREIASLHGQVTAQMQEFKNTFGELNPHVMVHLLLNMYAEPLLTEAKKIAENLMTAEPKEEEKVQKIREMELNDNNINIDDFLSSELNKIRLCTIPIHCDTCSDNVLMKLDTGSDVTCINLSTYANLKSPKLLPTNFSASSCTGSSVRVHGYFVAEVAFQKNVKVYVADIQRNLLGGVTVWRYILKLVTDREKELVKLKQKEVFEFQQVEDLTLRQLIIDSFPDLVSTKLNPDGIKHFELDVKLKKNAHPIFVPPRIVPLPYQDKVKKTLSEWEEEGIIKKIDYSPKWGSPLLIVPKDDSIRLCCDFSGSVNKMVKIDKFNIPDTSQLLQDLATAKYYSHLDLRSAFLQMKVTPKLSKLLILTTMDANYEFLRVPFGYVNSPMQLQRALQFVVSSIPNVKVYADDLLVYAETRQQLQEYTLAVCKRLNEFNFRLNMDKSKIGVTEVNYLGWHISKGKRQPAMERVKDLQNLRSPENLNELRQFTGLVSHYSIAIPELHKYRSTLDALTRKNAQFHWTQNIERCFRHIIQLIMYHTLLHIYNPKYKLGLSTDASEHSMGGCLQQINPVTRQRETIAHFAKTLTPTQQRYSMTEKEGLACLTGCKKFRYYLFGKPFVGEVDHKALLFIFNHSREISKTTSARLQRWAYELTQYQFELMYCNTKGFAHADTLSRLIQRTKAEYDNDEELVIAKTLTNFSKEQIAEETVNDPLFKEALVSIQQNFKSLSISKELQWFRRNRKHLTILDNELILYKKRVMLPRRLQEKFLEVIHHGHPSFNSMYNQAKNEVYFPAMQFELRRLYDKCDFCQQARKKARRVYGTWNASKARQYIHGDIVYLSDSNNSKYLLLVDAFSAFPFMYKLRDISSESVKKAIHQFELDFGKPDTYIFNQGTQFQGLHDINNKILVPENSQHANGVCERQVQRLKKCLLRTF</sequence>
<dbReference type="SUPFAM" id="SSF53098">
    <property type="entry name" value="Ribonuclease H-like"/>
    <property type="match status" value="1"/>
</dbReference>
<dbReference type="CDD" id="cd09274">
    <property type="entry name" value="RNase_HI_RT_Ty3"/>
    <property type="match status" value="1"/>
</dbReference>
<dbReference type="InterPro" id="IPR043128">
    <property type="entry name" value="Rev_trsase/Diguanyl_cyclase"/>
</dbReference>
<dbReference type="InterPro" id="IPR041588">
    <property type="entry name" value="Integrase_H2C2"/>
</dbReference>
<dbReference type="STRING" id="174720.A0A0N5BQ76"/>
<evidence type="ECO:0000259" key="8">
    <source>
        <dbReference type="PROSITE" id="PS50878"/>
    </source>
</evidence>
<keyword evidence="5" id="KW-0255">Endonuclease</keyword>
<evidence type="ECO:0000313" key="10">
    <source>
        <dbReference type="WBParaSite" id="SPAL_0000804400.1"/>
    </source>
</evidence>
<dbReference type="PROSITE" id="PS50878">
    <property type="entry name" value="RT_POL"/>
    <property type="match status" value="1"/>
</dbReference>
<dbReference type="Gene3D" id="3.10.10.10">
    <property type="entry name" value="HIV Type 1 Reverse Transcriptase, subunit A, domain 1"/>
    <property type="match status" value="1"/>
</dbReference>
<dbReference type="Pfam" id="PF00078">
    <property type="entry name" value="RVT_1"/>
    <property type="match status" value="1"/>
</dbReference>
<dbReference type="Proteomes" id="UP000046392">
    <property type="component" value="Unplaced"/>
</dbReference>
<dbReference type="Gene3D" id="3.30.70.270">
    <property type="match status" value="2"/>
</dbReference>
<dbReference type="PANTHER" id="PTHR37984:SF5">
    <property type="entry name" value="PROTEIN NYNRIN-LIKE"/>
    <property type="match status" value="1"/>
</dbReference>
<keyword evidence="6" id="KW-0378">Hydrolase</keyword>
<dbReference type="InterPro" id="IPR041373">
    <property type="entry name" value="RT_RNaseH"/>
</dbReference>
<proteinExistence type="predicted"/>
<keyword evidence="9" id="KW-1185">Reference proteome</keyword>
<dbReference type="GO" id="GO:0003964">
    <property type="term" value="F:RNA-directed DNA polymerase activity"/>
    <property type="evidence" value="ECO:0007669"/>
    <property type="project" value="UniProtKB-KW"/>
</dbReference>
<organism evidence="9 10">
    <name type="scientific">Strongyloides papillosus</name>
    <name type="common">Intestinal threadworm</name>
    <dbReference type="NCBI Taxonomy" id="174720"/>
    <lineage>
        <taxon>Eukaryota</taxon>
        <taxon>Metazoa</taxon>
        <taxon>Ecdysozoa</taxon>
        <taxon>Nematoda</taxon>
        <taxon>Chromadorea</taxon>
        <taxon>Rhabditida</taxon>
        <taxon>Tylenchina</taxon>
        <taxon>Panagrolaimomorpha</taxon>
        <taxon>Strongyloidoidea</taxon>
        <taxon>Strongyloididae</taxon>
        <taxon>Strongyloides</taxon>
    </lineage>
</organism>